<feature type="domain" description="Methyltransferase" evidence="1">
    <location>
        <begin position="39"/>
        <end position="138"/>
    </location>
</feature>
<protein>
    <recommendedName>
        <fullName evidence="1">Methyltransferase domain-containing protein</fullName>
    </recommendedName>
</protein>
<proteinExistence type="predicted"/>
<organism evidence="2 3">
    <name type="scientific">Candidatus Roizmanbacteria bacterium CG11_big_fil_rev_8_21_14_0_20_36_8</name>
    <dbReference type="NCBI Taxonomy" id="1974856"/>
    <lineage>
        <taxon>Bacteria</taxon>
        <taxon>Candidatus Roizmaniibacteriota</taxon>
    </lineage>
</organism>
<dbReference type="AlphaFoldDB" id="A0A2M6ITI5"/>
<evidence type="ECO:0000313" key="2">
    <source>
        <dbReference type="EMBL" id="PIQ73182.1"/>
    </source>
</evidence>
<dbReference type="Gene3D" id="3.40.50.150">
    <property type="entry name" value="Vaccinia Virus protein VP39"/>
    <property type="match status" value="1"/>
</dbReference>
<reference evidence="2 3" key="1">
    <citation type="submission" date="2017-09" db="EMBL/GenBank/DDBJ databases">
        <title>Depth-based differentiation of microbial function through sediment-hosted aquifers and enrichment of novel symbionts in the deep terrestrial subsurface.</title>
        <authorList>
            <person name="Probst A.J."/>
            <person name="Ladd B."/>
            <person name="Jarett J.K."/>
            <person name="Geller-Mcgrath D.E."/>
            <person name="Sieber C.M."/>
            <person name="Emerson J.B."/>
            <person name="Anantharaman K."/>
            <person name="Thomas B.C."/>
            <person name="Malmstrom R."/>
            <person name="Stieglmeier M."/>
            <person name="Klingl A."/>
            <person name="Woyke T."/>
            <person name="Ryan C.M."/>
            <person name="Banfield J.F."/>
        </authorList>
    </citation>
    <scope>NUCLEOTIDE SEQUENCE [LARGE SCALE GENOMIC DNA]</scope>
    <source>
        <strain evidence="2">CG11_big_fil_rev_8_21_14_0_20_36_8</strain>
    </source>
</reference>
<name>A0A2M6ITI5_9BACT</name>
<dbReference type="Proteomes" id="UP000231056">
    <property type="component" value="Unassembled WGS sequence"/>
</dbReference>
<accession>A0A2M6ITI5</accession>
<dbReference type="InterPro" id="IPR029063">
    <property type="entry name" value="SAM-dependent_MTases_sf"/>
</dbReference>
<evidence type="ECO:0000313" key="3">
    <source>
        <dbReference type="Proteomes" id="UP000231056"/>
    </source>
</evidence>
<dbReference type="CDD" id="cd02440">
    <property type="entry name" value="AdoMet_MTases"/>
    <property type="match status" value="1"/>
</dbReference>
<dbReference type="EMBL" id="PCVM01000091">
    <property type="protein sequence ID" value="PIQ73182.1"/>
    <property type="molecule type" value="Genomic_DNA"/>
</dbReference>
<sequence length="176" mass="19629">MSEVHIYTDDGDAETGARLIRNAFDRYGYLQNFGEEIVVADLGCGEGTLLKYLGIEFPQAQLFGIDLNGNIVDRARYIVPTAQISHGSFVATPWDDGAVHVAVSNLIFDYSEMSAIMQDTYTIQDLSRELFRILVPGGIFMPSFGDWSFTFEERVIEEFLSTGFTISETGFIKPIS</sequence>
<dbReference type="InterPro" id="IPR041698">
    <property type="entry name" value="Methyltransf_25"/>
</dbReference>
<gene>
    <name evidence="2" type="ORF">COV58_03885</name>
</gene>
<comment type="caution">
    <text evidence="2">The sequence shown here is derived from an EMBL/GenBank/DDBJ whole genome shotgun (WGS) entry which is preliminary data.</text>
</comment>
<dbReference type="Pfam" id="PF13649">
    <property type="entry name" value="Methyltransf_25"/>
    <property type="match status" value="1"/>
</dbReference>
<evidence type="ECO:0000259" key="1">
    <source>
        <dbReference type="Pfam" id="PF13649"/>
    </source>
</evidence>
<dbReference type="SUPFAM" id="SSF53335">
    <property type="entry name" value="S-adenosyl-L-methionine-dependent methyltransferases"/>
    <property type="match status" value="1"/>
</dbReference>